<dbReference type="GO" id="GO:0005524">
    <property type="term" value="F:ATP binding"/>
    <property type="evidence" value="ECO:0007669"/>
    <property type="project" value="UniProtKB-UniRule"/>
</dbReference>
<dbReference type="GO" id="GO:0071160">
    <property type="term" value="F:cyanophycin synthetase activity (L-aspartate-adding)"/>
    <property type="evidence" value="ECO:0007669"/>
    <property type="project" value="UniProtKB-EC"/>
</dbReference>
<evidence type="ECO:0000256" key="1">
    <source>
        <dbReference type="PROSITE-ProRule" id="PRU00409"/>
    </source>
</evidence>
<dbReference type="EMBL" id="JACCFY010000001">
    <property type="protein sequence ID" value="NYJ77002.1"/>
    <property type="molecule type" value="Genomic_DNA"/>
</dbReference>
<dbReference type="SUPFAM" id="SSF56059">
    <property type="entry name" value="Glutathione synthetase ATP-binding domain-like"/>
    <property type="match status" value="1"/>
</dbReference>
<dbReference type="EC" id="6.3.2.30" evidence="3"/>
<dbReference type="GO" id="GO:0018169">
    <property type="term" value="F:ribosomal S6-glutamic acid ligase activity"/>
    <property type="evidence" value="ECO:0007669"/>
    <property type="project" value="TreeGrafter"/>
</dbReference>
<dbReference type="EC" id="6.3.2.29" evidence="3"/>
<dbReference type="Gene3D" id="3.30.470.20">
    <property type="entry name" value="ATP-grasp fold, B domain"/>
    <property type="match status" value="1"/>
</dbReference>
<dbReference type="GO" id="GO:0005737">
    <property type="term" value="C:cytoplasm"/>
    <property type="evidence" value="ECO:0007669"/>
    <property type="project" value="TreeGrafter"/>
</dbReference>
<dbReference type="PANTHER" id="PTHR21621">
    <property type="entry name" value="RIBOSOMAL PROTEIN S6 MODIFICATION PROTEIN"/>
    <property type="match status" value="1"/>
</dbReference>
<dbReference type="GO" id="GO:0071161">
    <property type="term" value="F:cyanophycin synthetase activity (L-arginine-adding)"/>
    <property type="evidence" value="ECO:0007669"/>
    <property type="project" value="UniProtKB-EC"/>
</dbReference>
<proteinExistence type="predicted"/>
<keyword evidence="4" id="KW-1185">Reference proteome</keyword>
<sequence length="349" mass="37425">MTITHLAPHRRFIENHVVPRYRAMNTCAVWPGHRGGIMQCARERGMEVIEHGKTAMFFRDGRLIGGLNRFAPSLTGGLAERVCLSKTLTKVALGQAGAPIPRGVFLTVKQLDAGLAHLRGAEGRALVLKPSDGNAGRGVTTNITTEEQLRAAWAEARRETANGRLILEDHVEGVDLRTYVVDGELIGAAVRVPAHVVGDGTASVSTLVEELTAMRASHAYLRSKKLQVDGRVLAAQGLEAEASPEEGQVVLLNSEPYLGTGGINVDVTDVLHEDLHRLSLETAAAIPGLHAVGLDLMVPDVQSGEGAFITELNSRANLSMNQWPAYGQERPVVSRLVDAMERLGAVQGV</sequence>
<feature type="domain" description="ATP-grasp" evidence="2">
    <location>
        <begin position="90"/>
        <end position="341"/>
    </location>
</feature>
<dbReference type="PANTHER" id="PTHR21621:SF0">
    <property type="entry name" value="BETA-CITRYLGLUTAMATE SYNTHASE B-RELATED"/>
    <property type="match status" value="1"/>
</dbReference>
<organism evidence="3 4">
    <name type="scientific">Nesterenkonia xinjiangensis</name>
    <dbReference type="NCBI Taxonomy" id="225327"/>
    <lineage>
        <taxon>Bacteria</taxon>
        <taxon>Bacillati</taxon>
        <taxon>Actinomycetota</taxon>
        <taxon>Actinomycetes</taxon>
        <taxon>Micrococcales</taxon>
        <taxon>Micrococcaceae</taxon>
        <taxon>Nesterenkonia</taxon>
    </lineage>
</organism>
<keyword evidence="1" id="KW-0547">Nucleotide-binding</keyword>
<gene>
    <name evidence="3" type="ORF">HNR09_000413</name>
</gene>
<dbReference type="InterPro" id="IPR013815">
    <property type="entry name" value="ATP_grasp_subdomain_1"/>
</dbReference>
<dbReference type="GO" id="GO:0046872">
    <property type="term" value="F:metal ion binding"/>
    <property type="evidence" value="ECO:0007669"/>
    <property type="project" value="InterPro"/>
</dbReference>
<evidence type="ECO:0000313" key="4">
    <source>
        <dbReference type="Proteomes" id="UP000535437"/>
    </source>
</evidence>
<dbReference type="Proteomes" id="UP000535437">
    <property type="component" value="Unassembled WGS sequence"/>
</dbReference>
<dbReference type="AlphaFoldDB" id="A0A7Z0KAW1"/>
<dbReference type="InterPro" id="IPR011761">
    <property type="entry name" value="ATP-grasp"/>
</dbReference>
<evidence type="ECO:0000313" key="3">
    <source>
        <dbReference type="EMBL" id="NYJ77002.1"/>
    </source>
</evidence>
<reference evidence="3 4" key="1">
    <citation type="submission" date="2020-07" db="EMBL/GenBank/DDBJ databases">
        <title>Sequencing the genomes of 1000 actinobacteria strains.</title>
        <authorList>
            <person name="Klenk H.-P."/>
        </authorList>
    </citation>
    <scope>NUCLEOTIDE SEQUENCE [LARGE SCALE GENOMIC DNA]</scope>
    <source>
        <strain evidence="3 4">DSM 15475</strain>
    </source>
</reference>
<comment type="caution">
    <text evidence="3">The sequence shown here is derived from an EMBL/GenBank/DDBJ whole genome shotgun (WGS) entry which is preliminary data.</text>
</comment>
<keyword evidence="1" id="KW-0067">ATP-binding</keyword>
<accession>A0A7Z0KAW1</accession>
<dbReference type="RefSeq" id="WP_179540542.1">
    <property type="nucleotide sequence ID" value="NZ_BAAALL010000014.1"/>
</dbReference>
<dbReference type="GO" id="GO:0009432">
    <property type="term" value="P:SOS response"/>
    <property type="evidence" value="ECO:0007669"/>
    <property type="project" value="TreeGrafter"/>
</dbReference>
<protein>
    <submittedName>
        <fullName evidence="3">Cyanophycin synthetase</fullName>
        <ecNumber evidence="3">6.3.2.29</ecNumber>
        <ecNumber evidence="3">6.3.2.30</ecNumber>
    </submittedName>
</protein>
<name>A0A7Z0KAW1_9MICC</name>
<evidence type="ECO:0000259" key="2">
    <source>
        <dbReference type="PROSITE" id="PS50975"/>
    </source>
</evidence>
<dbReference type="Gene3D" id="3.30.1490.20">
    <property type="entry name" value="ATP-grasp fold, A domain"/>
    <property type="match status" value="1"/>
</dbReference>
<dbReference type="PROSITE" id="PS50975">
    <property type="entry name" value="ATP_GRASP"/>
    <property type="match status" value="1"/>
</dbReference>
<keyword evidence="3" id="KW-0436">Ligase</keyword>